<name>A0A9P4J5H1_9PEZI</name>
<dbReference type="InterPro" id="IPR000873">
    <property type="entry name" value="AMP-dep_synth/lig_dom"/>
</dbReference>
<dbReference type="PROSITE" id="PS00455">
    <property type="entry name" value="AMP_BINDING"/>
    <property type="match status" value="1"/>
</dbReference>
<dbReference type="PANTHER" id="PTHR24096">
    <property type="entry name" value="LONG-CHAIN-FATTY-ACID--COA LIGASE"/>
    <property type="match status" value="1"/>
</dbReference>
<evidence type="ECO:0000259" key="2">
    <source>
        <dbReference type="Pfam" id="PF00501"/>
    </source>
</evidence>
<comment type="similarity">
    <text evidence="1">Belongs to the ATP-dependent AMP-binding enzyme family.</text>
</comment>
<dbReference type="FunFam" id="3.30.300.30:FF:000007">
    <property type="entry name" value="4-coumarate--CoA ligase 2"/>
    <property type="match status" value="1"/>
</dbReference>
<dbReference type="Gene3D" id="3.40.50.12780">
    <property type="entry name" value="N-terminal domain of ligase-like"/>
    <property type="match status" value="1"/>
</dbReference>
<dbReference type="SUPFAM" id="SSF56801">
    <property type="entry name" value="Acetyl-CoA synthetase-like"/>
    <property type="match status" value="1"/>
</dbReference>
<dbReference type="PANTHER" id="PTHR24096:SF194">
    <property type="entry name" value="AMP-DEPENDENT SYNTHETASE_LIGASE DOMAIN-CONTAINING PROTEIN"/>
    <property type="match status" value="1"/>
</dbReference>
<organism evidence="4 5">
    <name type="scientific">Myriangium duriaei CBS 260.36</name>
    <dbReference type="NCBI Taxonomy" id="1168546"/>
    <lineage>
        <taxon>Eukaryota</taxon>
        <taxon>Fungi</taxon>
        <taxon>Dikarya</taxon>
        <taxon>Ascomycota</taxon>
        <taxon>Pezizomycotina</taxon>
        <taxon>Dothideomycetes</taxon>
        <taxon>Dothideomycetidae</taxon>
        <taxon>Myriangiales</taxon>
        <taxon>Myriangiaceae</taxon>
        <taxon>Myriangium</taxon>
    </lineage>
</organism>
<dbReference type="AlphaFoldDB" id="A0A9P4J5H1"/>
<reference evidence="4" key="1">
    <citation type="journal article" date="2020" name="Stud. Mycol.">
        <title>101 Dothideomycetes genomes: a test case for predicting lifestyles and emergence of pathogens.</title>
        <authorList>
            <person name="Haridas S."/>
            <person name="Albert R."/>
            <person name="Binder M."/>
            <person name="Bloem J."/>
            <person name="Labutti K."/>
            <person name="Salamov A."/>
            <person name="Andreopoulos B."/>
            <person name="Baker S."/>
            <person name="Barry K."/>
            <person name="Bills G."/>
            <person name="Bluhm B."/>
            <person name="Cannon C."/>
            <person name="Castanera R."/>
            <person name="Culley D."/>
            <person name="Daum C."/>
            <person name="Ezra D."/>
            <person name="Gonzalez J."/>
            <person name="Henrissat B."/>
            <person name="Kuo A."/>
            <person name="Liang C."/>
            <person name="Lipzen A."/>
            <person name="Lutzoni F."/>
            <person name="Magnuson J."/>
            <person name="Mondo S."/>
            <person name="Nolan M."/>
            <person name="Ohm R."/>
            <person name="Pangilinan J."/>
            <person name="Park H.-J."/>
            <person name="Ramirez L."/>
            <person name="Alfaro M."/>
            <person name="Sun H."/>
            <person name="Tritt A."/>
            <person name="Yoshinaga Y."/>
            <person name="Zwiers L.-H."/>
            <person name="Turgeon B."/>
            <person name="Goodwin S."/>
            <person name="Spatafora J."/>
            <person name="Crous P."/>
            <person name="Grigoriev I."/>
        </authorList>
    </citation>
    <scope>NUCLEOTIDE SEQUENCE</scope>
    <source>
        <strain evidence="4">CBS 260.36</strain>
    </source>
</reference>
<evidence type="ECO:0000313" key="5">
    <source>
        <dbReference type="Proteomes" id="UP000799439"/>
    </source>
</evidence>
<feature type="domain" description="AMP-binding enzyme C-terminal" evidence="3">
    <location>
        <begin position="451"/>
        <end position="527"/>
    </location>
</feature>
<evidence type="ECO:0000313" key="4">
    <source>
        <dbReference type="EMBL" id="KAF2153565.1"/>
    </source>
</evidence>
<protein>
    <submittedName>
        <fullName evidence="4">4-coumarate-CoA ligase</fullName>
    </submittedName>
</protein>
<proteinExistence type="inferred from homology"/>
<dbReference type="Gene3D" id="3.30.300.30">
    <property type="match status" value="1"/>
</dbReference>
<evidence type="ECO:0000259" key="3">
    <source>
        <dbReference type="Pfam" id="PF13193"/>
    </source>
</evidence>
<dbReference type="InterPro" id="IPR045851">
    <property type="entry name" value="AMP-bd_C_sf"/>
</dbReference>
<dbReference type="CDD" id="cd05911">
    <property type="entry name" value="Firefly_Luc_like"/>
    <property type="match status" value="1"/>
</dbReference>
<dbReference type="Pfam" id="PF00501">
    <property type="entry name" value="AMP-binding"/>
    <property type="match status" value="1"/>
</dbReference>
<sequence>MPHPSPYKIDIPDVDILSFLFPADKPASNKPIWINAENPDHSLSPAQLLQWVRRLGAGLDALRIPQNEVVMMFSSNHIFVPVVYLGVAGSGRIFSGCNPAYGVDETAFQISNTGAKLILVEPPYLPIVLKAAAKHSFPLDRIFLFSDTPCQPNSSIQDWSTFLPTPSASSRWSWPHLPSSTVAVLNYSSGTTGLPKGVMITHGNIIANVLQSLYMRSLASATTTTPSPSPSPERWLGFSPLYHAFGQLWTISAAAYTHTPVYLMRSFALPSFLSHLQTHRITHLQTAPPVLVLLAKRPEVASHDLSSLRNILCGAAPLSADLQNAVSQKLNVKVVQTWGMTELTCSSCHVPGLMDDRTGSVGPADPNCLVKLLDEEGKEVGVGQPGEMHIRGPNVCAGYWRNEEATRGAFDEEGYLRTGDVGVRDERGWYWIVDRKKELIKVKGFQVAPAELEAVLLEHEGVDDVAVVGVEGGDGEEMPRAYVVRKDGTGVTEEEIRRWMDGKVAKHKRLEGGVKFVAEVPKSASGKIVRRTMREWAKRDARPKAKL</sequence>
<keyword evidence="5" id="KW-1185">Reference proteome</keyword>
<dbReference type="Pfam" id="PF13193">
    <property type="entry name" value="AMP-binding_C"/>
    <property type="match status" value="1"/>
</dbReference>
<dbReference type="OrthoDB" id="6509636at2759"/>
<dbReference type="Proteomes" id="UP000799439">
    <property type="component" value="Unassembled WGS sequence"/>
</dbReference>
<dbReference type="InterPro" id="IPR020845">
    <property type="entry name" value="AMP-binding_CS"/>
</dbReference>
<dbReference type="InterPro" id="IPR042099">
    <property type="entry name" value="ANL_N_sf"/>
</dbReference>
<gene>
    <name evidence="4" type="ORF">K461DRAFT_327797</name>
</gene>
<accession>A0A9P4J5H1</accession>
<evidence type="ECO:0000256" key="1">
    <source>
        <dbReference type="ARBA" id="ARBA00006432"/>
    </source>
</evidence>
<keyword evidence="4" id="KW-0436">Ligase</keyword>
<feature type="domain" description="AMP-dependent synthetase/ligase" evidence="2">
    <location>
        <begin position="30"/>
        <end position="400"/>
    </location>
</feature>
<dbReference type="EMBL" id="ML996085">
    <property type="protein sequence ID" value="KAF2153565.1"/>
    <property type="molecule type" value="Genomic_DNA"/>
</dbReference>
<comment type="caution">
    <text evidence="4">The sequence shown here is derived from an EMBL/GenBank/DDBJ whole genome shotgun (WGS) entry which is preliminary data.</text>
</comment>
<dbReference type="GO" id="GO:0016405">
    <property type="term" value="F:CoA-ligase activity"/>
    <property type="evidence" value="ECO:0007669"/>
    <property type="project" value="TreeGrafter"/>
</dbReference>
<dbReference type="InterPro" id="IPR025110">
    <property type="entry name" value="AMP-bd_C"/>
</dbReference>